<evidence type="ECO:0000256" key="14">
    <source>
        <dbReference type="ARBA" id="ARBA00023209"/>
    </source>
</evidence>
<dbReference type="EMBL" id="CM000880">
    <property type="protein sequence ID" value="KQK19111.1"/>
    <property type="molecule type" value="Genomic_DNA"/>
</dbReference>
<evidence type="ECO:0000256" key="15">
    <source>
        <dbReference type="ARBA" id="ARBA00023211"/>
    </source>
</evidence>
<keyword evidence="6" id="KW-0444">Lipid biosynthesis</keyword>
<dbReference type="GO" id="GO:0005794">
    <property type="term" value="C:Golgi apparatus"/>
    <property type="evidence" value="ECO:0000318"/>
    <property type="project" value="GO_Central"/>
</dbReference>
<dbReference type="PROSITE" id="PS00379">
    <property type="entry name" value="CDP_ALCOHOL_P_TRANSF"/>
    <property type="match status" value="1"/>
</dbReference>
<comment type="similarity">
    <text evidence="4 18">Belongs to the CDP-alcohol phosphatidyltransferase class-I family.</text>
</comment>
<evidence type="ECO:0000256" key="4">
    <source>
        <dbReference type="ARBA" id="ARBA00010441"/>
    </source>
</evidence>
<dbReference type="GO" id="GO:0006661">
    <property type="term" value="P:phosphatidylinositol biosynthetic process"/>
    <property type="evidence" value="ECO:0000318"/>
    <property type="project" value="GO_Central"/>
</dbReference>
<dbReference type="STRING" id="15368.A0A0Q3H868"/>
<proteinExistence type="inferred from homology"/>
<evidence type="ECO:0000256" key="20">
    <source>
        <dbReference type="SAM" id="Phobius"/>
    </source>
</evidence>
<reference evidence="22" key="3">
    <citation type="submission" date="2018-08" db="UniProtKB">
        <authorList>
            <consortium name="EnsemblPlants"/>
        </authorList>
    </citation>
    <scope>IDENTIFICATION</scope>
    <source>
        <strain evidence="22">cv. Bd21</strain>
    </source>
</reference>
<feature type="transmembrane region" description="Helical" evidence="20">
    <location>
        <begin position="209"/>
        <end position="234"/>
    </location>
</feature>
<comment type="catalytic activity">
    <reaction evidence="17">
        <text>a CDP-1,2-diacyl-sn-glycerol + myo-inositol = a 1,2-diacyl-sn-glycero-3-phospho-(1D-myo-inositol) + CMP + H(+)</text>
        <dbReference type="Rhea" id="RHEA:11580"/>
        <dbReference type="ChEBI" id="CHEBI:15378"/>
        <dbReference type="ChEBI" id="CHEBI:17268"/>
        <dbReference type="ChEBI" id="CHEBI:57880"/>
        <dbReference type="ChEBI" id="CHEBI:58332"/>
        <dbReference type="ChEBI" id="CHEBI:60377"/>
        <dbReference type="EC" id="2.7.8.11"/>
    </reaction>
</comment>
<keyword evidence="13 20" id="KW-0472">Membrane</keyword>
<dbReference type="InterPro" id="IPR043130">
    <property type="entry name" value="CDP-OH_PTrfase_TM_dom"/>
</dbReference>
<dbReference type="InterPro" id="IPR048254">
    <property type="entry name" value="CDP_ALCOHOL_P_TRANSF_CS"/>
</dbReference>
<dbReference type="EC" id="2.7.8.11" evidence="5"/>
<sequence>MTQARCWPRRSLLPACSFPRLPPSRLSGSSHLRRPTAAPSSLRSTNNSSPLATIPTATPSSSLFLSGGLGRSTEAATLFLGGPVPYRRSCFSLAAHSSAGLPWNLDQDAAAISVSKERSVFWQSVPDLSMARPSAGKTQSVYLYIPNIIGYFRIIINFIAFGVCYSNRPLFAVLYFFSFLCDGLDGWFARKFNQASTFGAVLDMVTDRVSTACLLALLSQFYRPGLVFLMLLGLDITSHWFQMYSSFLSGKSSHKDVEDKGNWLLKLYYRYRPFMAFCCVASEVLYIVLFLFADEKFKSLLYVCRGIMKQSPLIILVFVASLVGWALKQVINVIQMKTAADACVMFDPK</sequence>
<reference evidence="21 22" key="1">
    <citation type="journal article" date="2010" name="Nature">
        <title>Genome sequencing and analysis of the model grass Brachypodium distachyon.</title>
        <authorList>
            <consortium name="International Brachypodium Initiative"/>
        </authorList>
    </citation>
    <scope>NUCLEOTIDE SEQUENCE [LARGE SCALE GENOMIC DNA]</scope>
    <source>
        <strain evidence="21">Bd21</strain>
        <strain evidence="22">cv. Bd21</strain>
    </source>
</reference>
<dbReference type="ExpressionAtlas" id="A0A0Q3H868">
    <property type="expression patterns" value="baseline"/>
</dbReference>
<evidence type="ECO:0000256" key="6">
    <source>
        <dbReference type="ARBA" id="ARBA00022516"/>
    </source>
</evidence>
<keyword evidence="11 20" id="KW-1133">Transmembrane helix</keyword>
<dbReference type="GO" id="GO:0003881">
    <property type="term" value="F:CDP-diacylglycerol-inositol 3-phosphatidyltransferase activity"/>
    <property type="evidence" value="ECO:0000318"/>
    <property type="project" value="GO_Central"/>
</dbReference>
<dbReference type="GeneID" id="100832116"/>
<keyword evidence="7 18" id="KW-0808">Transferase</keyword>
<evidence type="ECO:0000256" key="11">
    <source>
        <dbReference type="ARBA" id="ARBA00022989"/>
    </source>
</evidence>
<dbReference type="GO" id="GO:0016020">
    <property type="term" value="C:membrane"/>
    <property type="evidence" value="ECO:0007669"/>
    <property type="project" value="UniProtKB-SubCell"/>
</dbReference>
<dbReference type="EnsemblPlants" id="KQK19111">
    <property type="protein sequence ID" value="KQK19111"/>
    <property type="gene ID" value="BRADI_1g46415v3"/>
</dbReference>
<keyword evidence="8 20" id="KW-0812">Transmembrane</keyword>
<evidence type="ECO:0000256" key="18">
    <source>
        <dbReference type="RuleBase" id="RU003750"/>
    </source>
</evidence>
<evidence type="ECO:0000256" key="17">
    <source>
        <dbReference type="ARBA" id="ARBA00050166"/>
    </source>
</evidence>
<dbReference type="PANTHER" id="PTHR15362:SF4">
    <property type="entry name" value="CDP-DIACYLGLYCEROL--INOSITOL 3-PHOSPHATIDYLTRANSFERASE"/>
    <property type="match status" value="1"/>
</dbReference>
<dbReference type="InterPro" id="IPR000462">
    <property type="entry name" value="CDP-OH_P_trans"/>
</dbReference>
<gene>
    <name evidence="22" type="primary">LOC100832116</name>
    <name evidence="21" type="ORF">BRADI_1g46415v3</name>
</gene>
<dbReference type="RefSeq" id="XP_003564128.4">
    <property type="nucleotide sequence ID" value="XM_003564080.4"/>
</dbReference>
<evidence type="ECO:0000256" key="1">
    <source>
        <dbReference type="ARBA" id="ARBA00001936"/>
    </source>
</evidence>
<dbReference type="Gramene" id="KQK19111">
    <property type="protein sequence ID" value="KQK19111"/>
    <property type="gene ID" value="BRADI_1g46415v3"/>
</dbReference>
<evidence type="ECO:0000256" key="8">
    <source>
        <dbReference type="ARBA" id="ARBA00022692"/>
    </source>
</evidence>
<keyword evidence="14" id="KW-0594">Phospholipid biosynthesis</keyword>
<comment type="cofactor">
    <cofactor evidence="2">
        <name>Mg(2+)</name>
        <dbReference type="ChEBI" id="CHEBI:18420"/>
    </cofactor>
</comment>
<dbReference type="Proteomes" id="UP000008810">
    <property type="component" value="Chromosome 1"/>
</dbReference>
<feature type="compositionally biased region" description="Polar residues" evidence="19">
    <location>
        <begin position="38"/>
        <end position="55"/>
    </location>
</feature>
<evidence type="ECO:0000256" key="10">
    <source>
        <dbReference type="ARBA" id="ARBA00022842"/>
    </source>
</evidence>
<accession>A0A0Q3H868</accession>
<dbReference type="GO" id="GO:0046872">
    <property type="term" value="F:metal ion binding"/>
    <property type="evidence" value="ECO:0007669"/>
    <property type="project" value="UniProtKB-KW"/>
</dbReference>
<comment type="subcellular location">
    <subcellularLocation>
        <location evidence="3">Membrane</location>
        <topology evidence="3">Multi-pass membrane protein</topology>
    </subcellularLocation>
</comment>
<dbReference type="AlphaFoldDB" id="A0A0Q3H868"/>
<evidence type="ECO:0000256" key="7">
    <source>
        <dbReference type="ARBA" id="ARBA00022679"/>
    </source>
</evidence>
<evidence type="ECO:0000256" key="16">
    <source>
        <dbReference type="ARBA" id="ARBA00023264"/>
    </source>
</evidence>
<dbReference type="Pfam" id="PF01066">
    <property type="entry name" value="CDP-OH_P_transf"/>
    <property type="match status" value="1"/>
</dbReference>
<dbReference type="OrthoDB" id="10251079at2759"/>
<keyword evidence="10" id="KW-0460">Magnesium</keyword>
<comment type="cofactor">
    <cofactor evidence="1">
        <name>Mn(2+)</name>
        <dbReference type="ChEBI" id="CHEBI:29035"/>
    </cofactor>
</comment>
<keyword evidence="23" id="KW-1185">Reference proteome</keyword>
<evidence type="ECO:0000313" key="22">
    <source>
        <dbReference type="EnsemblPlants" id="KQK19111"/>
    </source>
</evidence>
<reference evidence="21" key="2">
    <citation type="submission" date="2017-06" db="EMBL/GenBank/DDBJ databases">
        <title>WGS assembly of Brachypodium distachyon.</title>
        <authorList>
            <consortium name="The International Brachypodium Initiative"/>
            <person name="Lucas S."/>
            <person name="Harmon-Smith M."/>
            <person name="Lail K."/>
            <person name="Tice H."/>
            <person name="Grimwood J."/>
            <person name="Bruce D."/>
            <person name="Barry K."/>
            <person name="Shu S."/>
            <person name="Lindquist E."/>
            <person name="Wang M."/>
            <person name="Pitluck S."/>
            <person name="Vogel J.P."/>
            <person name="Garvin D.F."/>
            <person name="Mockler T.C."/>
            <person name="Schmutz J."/>
            <person name="Rokhsar D."/>
            <person name="Bevan M.W."/>
        </authorList>
    </citation>
    <scope>NUCLEOTIDE SEQUENCE</scope>
    <source>
        <strain evidence="21">Bd21</strain>
    </source>
</reference>
<feature type="transmembrane region" description="Helical" evidence="20">
    <location>
        <begin position="313"/>
        <end position="331"/>
    </location>
</feature>
<evidence type="ECO:0000256" key="2">
    <source>
        <dbReference type="ARBA" id="ARBA00001946"/>
    </source>
</evidence>
<feature type="transmembrane region" description="Helical" evidence="20">
    <location>
        <begin position="169"/>
        <end position="188"/>
    </location>
</feature>
<name>A0A0Q3H868_BRADI</name>
<dbReference type="PANTHER" id="PTHR15362">
    <property type="entry name" value="PHOSPHATIDYLINOSITOL SYNTHASE"/>
    <property type="match status" value="1"/>
</dbReference>
<feature type="region of interest" description="Disordered" evidence="19">
    <location>
        <begin position="25"/>
        <end position="55"/>
    </location>
</feature>
<evidence type="ECO:0000256" key="3">
    <source>
        <dbReference type="ARBA" id="ARBA00004141"/>
    </source>
</evidence>
<evidence type="ECO:0000313" key="23">
    <source>
        <dbReference type="Proteomes" id="UP000008810"/>
    </source>
</evidence>
<feature type="transmembrane region" description="Helical" evidence="20">
    <location>
        <begin position="141"/>
        <end position="163"/>
    </location>
</feature>
<evidence type="ECO:0000256" key="12">
    <source>
        <dbReference type="ARBA" id="ARBA00023098"/>
    </source>
</evidence>
<organism evidence="21">
    <name type="scientific">Brachypodium distachyon</name>
    <name type="common">Purple false brome</name>
    <name type="synonym">Trachynia distachya</name>
    <dbReference type="NCBI Taxonomy" id="15368"/>
    <lineage>
        <taxon>Eukaryota</taxon>
        <taxon>Viridiplantae</taxon>
        <taxon>Streptophyta</taxon>
        <taxon>Embryophyta</taxon>
        <taxon>Tracheophyta</taxon>
        <taxon>Spermatophyta</taxon>
        <taxon>Magnoliopsida</taxon>
        <taxon>Liliopsida</taxon>
        <taxon>Poales</taxon>
        <taxon>Poaceae</taxon>
        <taxon>BOP clade</taxon>
        <taxon>Pooideae</taxon>
        <taxon>Stipodae</taxon>
        <taxon>Brachypodieae</taxon>
        <taxon>Brachypodium</taxon>
    </lineage>
</organism>
<keyword evidence="15" id="KW-0464">Manganese</keyword>
<evidence type="ECO:0000256" key="9">
    <source>
        <dbReference type="ARBA" id="ARBA00022723"/>
    </source>
</evidence>
<keyword evidence="9" id="KW-0479">Metal-binding</keyword>
<evidence type="ECO:0000256" key="19">
    <source>
        <dbReference type="SAM" id="MobiDB-lite"/>
    </source>
</evidence>
<feature type="transmembrane region" description="Helical" evidence="20">
    <location>
        <begin position="274"/>
        <end position="293"/>
    </location>
</feature>
<evidence type="ECO:0000313" key="21">
    <source>
        <dbReference type="EMBL" id="KQK19111.1"/>
    </source>
</evidence>
<dbReference type="FunFam" id="1.20.120.1760:FF:000003">
    <property type="entry name" value="CDP-diacylglycerol--inositol 3-phosphatidyltransferase"/>
    <property type="match status" value="1"/>
</dbReference>
<evidence type="ECO:0000256" key="5">
    <source>
        <dbReference type="ARBA" id="ARBA00013212"/>
    </source>
</evidence>
<dbReference type="Gene3D" id="1.20.120.1760">
    <property type="match status" value="1"/>
</dbReference>
<keyword evidence="12" id="KW-0443">Lipid metabolism</keyword>
<protein>
    <recommendedName>
        <fullName evidence="5">CDP-diacylglycerol--inositol 3-phosphatidyltransferase</fullName>
        <ecNumber evidence="5">2.7.8.11</ecNumber>
    </recommendedName>
</protein>
<evidence type="ECO:0000256" key="13">
    <source>
        <dbReference type="ARBA" id="ARBA00023136"/>
    </source>
</evidence>
<keyword evidence="16" id="KW-1208">Phospholipid metabolism</keyword>